<dbReference type="GO" id="GO:0016020">
    <property type="term" value="C:membrane"/>
    <property type="evidence" value="ECO:0007669"/>
    <property type="project" value="TreeGrafter"/>
</dbReference>
<evidence type="ECO:0000313" key="11">
    <source>
        <dbReference type="EMBL" id="KAJ4959712.1"/>
    </source>
</evidence>
<reference evidence="11" key="1">
    <citation type="journal article" date="2023" name="Plant J.">
        <title>The genome of the king protea, Protea cynaroides.</title>
        <authorList>
            <person name="Chang J."/>
            <person name="Duong T.A."/>
            <person name="Schoeman C."/>
            <person name="Ma X."/>
            <person name="Roodt D."/>
            <person name="Barker N."/>
            <person name="Li Z."/>
            <person name="Van de Peer Y."/>
            <person name="Mizrachi E."/>
        </authorList>
    </citation>
    <scope>NUCLEOTIDE SEQUENCE</scope>
    <source>
        <tissue evidence="11">Young leaves</tissue>
    </source>
</reference>
<keyword evidence="6" id="KW-0378">Hydrolase</keyword>
<dbReference type="CDD" id="cd08066">
    <property type="entry name" value="MPN_AMSH_like"/>
    <property type="match status" value="1"/>
</dbReference>
<dbReference type="InterPro" id="IPR015063">
    <property type="entry name" value="USP8_dimer"/>
</dbReference>
<dbReference type="PANTHER" id="PTHR12947:SF13">
    <property type="entry name" value="FI19924P1"/>
    <property type="match status" value="1"/>
</dbReference>
<evidence type="ECO:0000256" key="2">
    <source>
        <dbReference type="ARBA" id="ARBA00010981"/>
    </source>
</evidence>
<dbReference type="EMBL" id="JAMYWD010000009">
    <property type="protein sequence ID" value="KAJ4959712.1"/>
    <property type="molecule type" value="Genomic_DNA"/>
</dbReference>
<dbReference type="SUPFAM" id="SSF102712">
    <property type="entry name" value="JAB1/MPN domain"/>
    <property type="match status" value="1"/>
</dbReference>
<dbReference type="Proteomes" id="UP001141806">
    <property type="component" value="Unassembled WGS sequence"/>
</dbReference>
<dbReference type="FunFam" id="3.40.140.10:FF:000046">
    <property type="entry name" value="AMSH-like ubiquitin thioesterase 2"/>
    <property type="match status" value="1"/>
</dbReference>
<dbReference type="Gene3D" id="3.40.140.10">
    <property type="entry name" value="Cytidine Deaminase, domain 2"/>
    <property type="match status" value="1"/>
</dbReference>
<dbReference type="GO" id="GO:0005768">
    <property type="term" value="C:endosome"/>
    <property type="evidence" value="ECO:0007669"/>
    <property type="project" value="TreeGrafter"/>
</dbReference>
<comment type="cofactor">
    <cofactor evidence="1">
        <name>Zn(2+)</name>
        <dbReference type="ChEBI" id="CHEBI:29105"/>
    </cofactor>
</comment>
<evidence type="ECO:0000256" key="1">
    <source>
        <dbReference type="ARBA" id="ARBA00001947"/>
    </source>
</evidence>
<evidence type="ECO:0000256" key="8">
    <source>
        <dbReference type="ARBA" id="ARBA00023049"/>
    </source>
</evidence>
<dbReference type="InterPro" id="IPR037518">
    <property type="entry name" value="MPN"/>
</dbReference>
<dbReference type="AlphaFoldDB" id="A0A9Q0H922"/>
<dbReference type="GO" id="GO:0140492">
    <property type="term" value="F:metal-dependent deubiquitinase activity"/>
    <property type="evidence" value="ECO:0007669"/>
    <property type="project" value="InterPro"/>
</dbReference>
<comment type="similarity">
    <text evidence="2">Belongs to the peptidase M67C family.</text>
</comment>
<feature type="region of interest" description="Disordered" evidence="9">
    <location>
        <begin position="182"/>
        <end position="201"/>
    </location>
</feature>
<dbReference type="GO" id="GO:0061578">
    <property type="term" value="F:K63-linked deubiquitinase activity"/>
    <property type="evidence" value="ECO:0007669"/>
    <property type="project" value="InterPro"/>
</dbReference>
<dbReference type="InterPro" id="IPR044098">
    <property type="entry name" value="STAMBP/STALP-like_MPN"/>
</dbReference>
<evidence type="ECO:0000256" key="3">
    <source>
        <dbReference type="ARBA" id="ARBA00022670"/>
    </source>
</evidence>
<feature type="domain" description="MPN" evidence="10">
    <location>
        <begin position="210"/>
        <end position="340"/>
    </location>
</feature>
<accession>A0A9Q0H922</accession>
<keyword evidence="4" id="KW-0479">Metal-binding</keyword>
<sequence>MRKMESSASRKKALSDDGFSLSFYYRIADQLADQAKSYRDEKRQRDLYTTLSRYCRLAGLLPQHKGYTTYPSREKLHHHKVYQDFIQELEMLKPAVGCDSWLQKNNSFSSVTQRKVERCCTVGRKSQSFTGVYEEKAGLATVFTVDTIIANDRNINVHRVTLSSPSPSLSFVHNMPSAGHVSHLTDADSKHGESNSSLNGTSESKFLQDVHISSRLMEDFLELARDNTDKDLETCGILGAFLKKGTFYVTTLIVPKQESASNSCQALNEEEIYTIQNEQSLFPIGWIHTHPSQTCFMSSVDVHTHYSYQVMLPEAFAIVMAPTDPSRSHGIFRLSVPGGMSILKECQERGFHSHQESTDGSPLYQHCSNVYLNQNLSTDSSTVSTLIAKLGAIKYNESKDVCDHIIKARDIAVQLNDYEIDRRISD</sequence>
<dbReference type="Pfam" id="PF01398">
    <property type="entry name" value="JAB"/>
    <property type="match status" value="1"/>
</dbReference>
<evidence type="ECO:0000256" key="7">
    <source>
        <dbReference type="ARBA" id="ARBA00022833"/>
    </source>
</evidence>
<dbReference type="Pfam" id="PF08969">
    <property type="entry name" value="USP8_dimer"/>
    <property type="match status" value="1"/>
</dbReference>
<comment type="caution">
    <text evidence="11">The sequence shown here is derived from an EMBL/GenBank/DDBJ whole genome shotgun (WGS) entry which is preliminary data.</text>
</comment>
<dbReference type="PANTHER" id="PTHR12947">
    <property type="entry name" value="AMSH-LIKE PROTEASE"/>
    <property type="match status" value="1"/>
</dbReference>
<dbReference type="OrthoDB" id="3640at2759"/>
<keyword evidence="5" id="KW-0833">Ubl conjugation pathway</keyword>
<organism evidence="11 12">
    <name type="scientific">Protea cynaroides</name>
    <dbReference type="NCBI Taxonomy" id="273540"/>
    <lineage>
        <taxon>Eukaryota</taxon>
        <taxon>Viridiplantae</taxon>
        <taxon>Streptophyta</taxon>
        <taxon>Embryophyta</taxon>
        <taxon>Tracheophyta</taxon>
        <taxon>Spermatophyta</taxon>
        <taxon>Magnoliopsida</taxon>
        <taxon>Proteales</taxon>
        <taxon>Proteaceae</taxon>
        <taxon>Protea</taxon>
    </lineage>
</organism>
<keyword evidence="8" id="KW-0482">Metalloprotease</keyword>
<keyword evidence="7" id="KW-0862">Zinc</keyword>
<keyword evidence="12" id="KW-1185">Reference proteome</keyword>
<evidence type="ECO:0000313" key="12">
    <source>
        <dbReference type="Proteomes" id="UP001141806"/>
    </source>
</evidence>
<gene>
    <name evidence="11" type="ORF">NE237_019622</name>
</gene>
<protein>
    <recommendedName>
        <fullName evidence="10">MPN domain-containing protein</fullName>
    </recommendedName>
</protein>
<dbReference type="GO" id="GO:0070536">
    <property type="term" value="P:protein K63-linked deubiquitination"/>
    <property type="evidence" value="ECO:0007669"/>
    <property type="project" value="InterPro"/>
</dbReference>
<evidence type="ECO:0000256" key="9">
    <source>
        <dbReference type="SAM" id="MobiDB-lite"/>
    </source>
</evidence>
<evidence type="ECO:0000259" key="10">
    <source>
        <dbReference type="PROSITE" id="PS50249"/>
    </source>
</evidence>
<evidence type="ECO:0000256" key="5">
    <source>
        <dbReference type="ARBA" id="ARBA00022786"/>
    </source>
</evidence>
<dbReference type="InterPro" id="IPR000555">
    <property type="entry name" value="JAMM/MPN+_dom"/>
</dbReference>
<evidence type="ECO:0000256" key="4">
    <source>
        <dbReference type="ARBA" id="ARBA00022723"/>
    </source>
</evidence>
<keyword evidence="3" id="KW-0645">Protease</keyword>
<dbReference type="GO" id="GO:0006508">
    <property type="term" value="P:proteolysis"/>
    <property type="evidence" value="ECO:0007669"/>
    <property type="project" value="UniProtKB-KW"/>
</dbReference>
<dbReference type="SMART" id="SM00232">
    <property type="entry name" value="JAB_MPN"/>
    <property type="match status" value="1"/>
</dbReference>
<dbReference type="Gene3D" id="1.20.58.80">
    <property type="entry name" value="Phosphotransferase system, lactose/cellobiose-type IIA subunit"/>
    <property type="match status" value="1"/>
</dbReference>
<name>A0A9Q0H922_9MAGN</name>
<proteinExistence type="inferred from homology"/>
<dbReference type="PROSITE" id="PS50249">
    <property type="entry name" value="MPN"/>
    <property type="match status" value="1"/>
</dbReference>
<feature type="compositionally biased region" description="Basic and acidic residues" evidence="9">
    <location>
        <begin position="183"/>
        <end position="193"/>
    </location>
</feature>
<evidence type="ECO:0000256" key="6">
    <source>
        <dbReference type="ARBA" id="ARBA00022801"/>
    </source>
</evidence>
<dbReference type="GO" id="GO:0046872">
    <property type="term" value="F:metal ion binding"/>
    <property type="evidence" value="ECO:0007669"/>
    <property type="project" value="UniProtKB-KW"/>
</dbReference>